<proteinExistence type="predicted"/>
<dbReference type="PANTHER" id="PTHR34801:SF6">
    <property type="entry name" value="SLL1620 PROTEIN"/>
    <property type="match status" value="1"/>
</dbReference>
<dbReference type="AlphaFoldDB" id="A0A2V3IS39"/>
<dbReference type="InterPro" id="IPR010865">
    <property type="entry name" value="DUF1499"/>
</dbReference>
<gene>
    <name evidence="1" type="ORF">BWQ96_05295</name>
</gene>
<protein>
    <recommendedName>
        <fullName evidence="3">DUF1499 domain-containing protein</fullName>
    </recommendedName>
</protein>
<keyword evidence="2" id="KW-1185">Reference proteome</keyword>
<comment type="caution">
    <text evidence="1">The sequence shown here is derived from an EMBL/GenBank/DDBJ whole genome shotgun (WGS) entry which is preliminary data.</text>
</comment>
<dbReference type="OrthoDB" id="41501at2759"/>
<reference evidence="1 2" key="1">
    <citation type="journal article" date="2018" name="Mol. Biol. Evol.">
        <title>Analysis of the draft genome of the red seaweed Gracilariopsis chorda provides insights into genome size evolution in Rhodophyta.</title>
        <authorList>
            <person name="Lee J."/>
            <person name="Yang E.C."/>
            <person name="Graf L."/>
            <person name="Yang J.H."/>
            <person name="Qiu H."/>
            <person name="Zel Zion U."/>
            <person name="Chan C.X."/>
            <person name="Stephens T.G."/>
            <person name="Weber A.P.M."/>
            <person name="Boo G.H."/>
            <person name="Boo S.M."/>
            <person name="Kim K.M."/>
            <person name="Shin Y."/>
            <person name="Jung M."/>
            <person name="Lee S.J."/>
            <person name="Yim H.S."/>
            <person name="Lee J.H."/>
            <person name="Bhattacharya D."/>
            <person name="Yoon H.S."/>
        </authorList>
    </citation>
    <scope>NUCLEOTIDE SEQUENCE [LARGE SCALE GENOMIC DNA]</scope>
    <source>
        <strain evidence="1 2">SKKU-2015</strain>
        <tissue evidence="1">Whole body</tissue>
    </source>
</reference>
<dbReference type="Proteomes" id="UP000247409">
    <property type="component" value="Unassembled WGS sequence"/>
</dbReference>
<evidence type="ECO:0008006" key="3">
    <source>
        <dbReference type="Google" id="ProtNLM"/>
    </source>
</evidence>
<accession>A0A2V3IS39</accession>
<organism evidence="1 2">
    <name type="scientific">Gracilariopsis chorda</name>
    <dbReference type="NCBI Taxonomy" id="448386"/>
    <lineage>
        <taxon>Eukaryota</taxon>
        <taxon>Rhodophyta</taxon>
        <taxon>Florideophyceae</taxon>
        <taxon>Rhodymeniophycidae</taxon>
        <taxon>Gracilariales</taxon>
        <taxon>Gracilariaceae</taxon>
        <taxon>Gracilariopsis</taxon>
    </lineage>
</organism>
<dbReference type="EMBL" id="NBIV01000077">
    <property type="protein sequence ID" value="PXF44931.1"/>
    <property type="molecule type" value="Genomic_DNA"/>
</dbReference>
<evidence type="ECO:0000313" key="1">
    <source>
        <dbReference type="EMBL" id="PXF44931.1"/>
    </source>
</evidence>
<evidence type="ECO:0000313" key="2">
    <source>
        <dbReference type="Proteomes" id="UP000247409"/>
    </source>
</evidence>
<dbReference type="PANTHER" id="PTHR34801">
    <property type="entry name" value="EXPRESSED PROTEIN"/>
    <property type="match status" value="1"/>
</dbReference>
<sequence>MAFIPSSTTLVSSFAGRWTTKRSTCPSKAPVMLSSEDYSTGLKFLLIGGAFALTTAVAVPRDAHAAIFHFSGQRPQNIGVKYGRYLQGCPATPNCISSMEDPYDSHYVPPWTYNAGQSNNTKSMKDAIADVTKVIQEYPRTKIITKEATTSDVGDGYYIYAEFESKLLGFVDDVEFFFQPDNTSVEYRSASRLGESDLDANRKRIRDLRVALQEMDKRWASTGYN</sequence>
<name>A0A2V3IS39_9FLOR</name>
<dbReference type="Pfam" id="PF07386">
    <property type="entry name" value="DUF1499"/>
    <property type="match status" value="1"/>
</dbReference>